<dbReference type="Gene3D" id="3.40.50.1820">
    <property type="entry name" value="alpha/beta hydrolase"/>
    <property type="match status" value="1"/>
</dbReference>
<evidence type="ECO:0000259" key="2">
    <source>
        <dbReference type="Pfam" id="PF12697"/>
    </source>
</evidence>
<comment type="caution">
    <text evidence="3">The sequence shown here is derived from an EMBL/GenBank/DDBJ whole genome shotgun (WGS) entry which is preliminary data.</text>
</comment>
<keyword evidence="4" id="KW-1185">Reference proteome</keyword>
<dbReference type="PATRIC" id="fig|36816.3.peg.3469"/>
<sequence length="277" mass="29826">MPSAIQSSKSSASGAFLSFESFDGTIIGYRRIGSGLPVVMVHGSGGGLHSWQPVAERLADRFELWSPARRGYAPSQSGRSPKRFADEVGDIRVLINRIGRPVHLVGMSYGATVALHAAAAGLALRSLVLWEPPLYAAGEELTPVLSRFEELTTQGDRLQADRLLAEKVARVPAPLLDFMDGGDPADNEPATDAPGWCRDLESMAADAVDVERWSAVTVPTLLMRGADTWQPMPETLDRLASVLPDVTLTTFPDQMHFAPSTVPEAVAAEIARFLSHP</sequence>
<dbReference type="SUPFAM" id="SSF53474">
    <property type="entry name" value="alpha/beta-Hydrolases"/>
    <property type="match status" value="1"/>
</dbReference>
<dbReference type="EMBL" id="LGCN01000177">
    <property type="protein sequence ID" value="KOT38507.1"/>
    <property type="molecule type" value="Genomic_DNA"/>
</dbReference>
<dbReference type="AlphaFoldDB" id="A0A0M9X8M7"/>
<protein>
    <recommendedName>
        <fullName evidence="2">AB hydrolase-1 domain-containing protein</fullName>
    </recommendedName>
</protein>
<reference evidence="3 4" key="1">
    <citation type="submission" date="2015-07" db="EMBL/GenBank/DDBJ databases">
        <authorList>
            <person name="Noorani M."/>
        </authorList>
    </citation>
    <scope>NUCLEOTIDE SEQUENCE [LARGE SCALE GENOMIC DNA]</scope>
    <source>
        <strain evidence="3 4">NRRL B-24567</strain>
    </source>
</reference>
<dbReference type="RefSeq" id="WP_051843027.1">
    <property type="nucleotide sequence ID" value="NZ_LGCN01000177.1"/>
</dbReference>
<feature type="domain" description="AB hydrolase-1" evidence="2">
    <location>
        <begin position="38"/>
        <end position="268"/>
    </location>
</feature>
<dbReference type="GO" id="GO:0016020">
    <property type="term" value="C:membrane"/>
    <property type="evidence" value="ECO:0007669"/>
    <property type="project" value="TreeGrafter"/>
</dbReference>
<dbReference type="PANTHER" id="PTHR43798:SF31">
    <property type="entry name" value="AB HYDROLASE SUPERFAMILY PROTEIN YCLE"/>
    <property type="match status" value="1"/>
</dbReference>
<gene>
    <name evidence="3" type="ORF">ADK41_15985</name>
</gene>
<accession>A0A0M9X8M7</accession>
<evidence type="ECO:0000256" key="1">
    <source>
        <dbReference type="ARBA" id="ARBA00022801"/>
    </source>
</evidence>
<dbReference type="OrthoDB" id="63519at2"/>
<dbReference type="InterPro" id="IPR050266">
    <property type="entry name" value="AB_hydrolase_sf"/>
</dbReference>
<dbReference type="InterPro" id="IPR000073">
    <property type="entry name" value="AB_hydrolase_1"/>
</dbReference>
<dbReference type="Proteomes" id="UP000037773">
    <property type="component" value="Unassembled WGS sequence"/>
</dbReference>
<dbReference type="InterPro" id="IPR029058">
    <property type="entry name" value="AB_hydrolase_fold"/>
</dbReference>
<dbReference type="Pfam" id="PF12697">
    <property type="entry name" value="Abhydrolase_6"/>
    <property type="match status" value="1"/>
</dbReference>
<organism evidence="3 4">
    <name type="scientific">Streptomyces caelestis</name>
    <dbReference type="NCBI Taxonomy" id="36816"/>
    <lineage>
        <taxon>Bacteria</taxon>
        <taxon>Bacillati</taxon>
        <taxon>Actinomycetota</taxon>
        <taxon>Actinomycetes</taxon>
        <taxon>Kitasatosporales</taxon>
        <taxon>Streptomycetaceae</taxon>
        <taxon>Streptomyces</taxon>
    </lineage>
</organism>
<dbReference type="PANTHER" id="PTHR43798">
    <property type="entry name" value="MONOACYLGLYCEROL LIPASE"/>
    <property type="match status" value="1"/>
</dbReference>
<dbReference type="GO" id="GO:0016787">
    <property type="term" value="F:hydrolase activity"/>
    <property type="evidence" value="ECO:0007669"/>
    <property type="project" value="UniProtKB-KW"/>
</dbReference>
<keyword evidence="1" id="KW-0378">Hydrolase</keyword>
<evidence type="ECO:0000313" key="3">
    <source>
        <dbReference type="EMBL" id="KOT38507.1"/>
    </source>
</evidence>
<name>A0A0M9X8M7_9ACTN</name>
<evidence type="ECO:0000313" key="4">
    <source>
        <dbReference type="Proteomes" id="UP000037773"/>
    </source>
</evidence>
<proteinExistence type="predicted"/>